<feature type="compositionally biased region" description="Basic and acidic residues" evidence="8">
    <location>
        <begin position="105"/>
        <end position="121"/>
    </location>
</feature>
<evidence type="ECO:0000256" key="4">
    <source>
        <dbReference type="ARBA" id="ARBA00023172"/>
    </source>
</evidence>
<comment type="similarity">
    <text evidence="2 7">Belongs to the NSE4 family.</text>
</comment>
<dbReference type="InterPro" id="IPR014854">
    <property type="entry name" value="Nse4_C"/>
</dbReference>
<feature type="region of interest" description="Disordered" evidence="8">
    <location>
        <begin position="1"/>
        <end position="134"/>
    </location>
</feature>
<keyword evidence="4 7" id="KW-0233">DNA recombination</keyword>
<feature type="region of interest" description="Disordered" evidence="8">
    <location>
        <begin position="270"/>
        <end position="295"/>
    </location>
</feature>
<feature type="compositionally biased region" description="Basic and acidic residues" evidence="8">
    <location>
        <begin position="281"/>
        <end position="295"/>
    </location>
</feature>
<dbReference type="AlphaFoldDB" id="A0ABD3LRT2"/>
<gene>
    <name evidence="10" type="ORF">ACJRO7_011947</name>
</gene>
<organism evidence="10 11">
    <name type="scientific">Eucalyptus globulus</name>
    <name type="common">Tasmanian blue gum</name>
    <dbReference type="NCBI Taxonomy" id="34317"/>
    <lineage>
        <taxon>Eukaryota</taxon>
        <taxon>Viridiplantae</taxon>
        <taxon>Streptophyta</taxon>
        <taxon>Embryophyta</taxon>
        <taxon>Tracheophyta</taxon>
        <taxon>Spermatophyta</taxon>
        <taxon>Magnoliopsida</taxon>
        <taxon>eudicotyledons</taxon>
        <taxon>Gunneridae</taxon>
        <taxon>Pentapetalae</taxon>
        <taxon>rosids</taxon>
        <taxon>malvids</taxon>
        <taxon>Myrtales</taxon>
        <taxon>Myrtaceae</taxon>
        <taxon>Myrtoideae</taxon>
        <taxon>Eucalypteae</taxon>
        <taxon>Eucalyptus</taxon>
    </lineage>
</organism>
<reference evidence="10 11" key="1">
    <citation type="submission" date="2024-11" db="EMBL/GenBank/DDBJ databases">
        <title>Chromosome-level genome assembly of Eucalyptus globulus Labill. provides insights into its genome evolution.</title>
        <authorList>
            <person name="Li X."/>
        </authorList>
    </citation>
    <scope>NUCLEOTIDE SEQUENCE [LARGE SCALE GENOMIC DNA]</scope>
    <source>
        <strain evidence="10">CL2024</strain>
        <tissue evidence="10">Fresh tender leaves</tissue>
    </source>
</reference>
<dbReference type="PANTHER" id="PTHR16140">
    <property type="entry name" value="NON-STRUCTURAL MAINTENANCE OF CHROMOSOMES ELEMENT 4"/>
    <property type="match status" value="1"/>
</dbReference>
<evidence type="ECO:0000256" key="7">
    <source>
        <dbReference type="RuleBase" id="RU365071"/>
    </source>
</evidence>
<dbReference type="InterPro" id="IPR027786">
    <property type="entry name" value="Nse4/EID"/>
</dbReference>
<dbReference type="Pfam" id="PF08743">
    <property type="entry name" value="Nse4_C"/>
    <property type="match status" value="1"/>
</dbReference>
<dbReference type="GO" id="GO:0006310">
    <property type="term" value="P:DNA recombination"/>
    <property type="evidence" value="ECO:0007669"/>
    <property type="project" value="UniProtKB-UniRule"/>
</dbReference>
<evidence type="ECO:0000256" key="1">
    <source>
        <dbReference type="ARBA" id="ARBA00004123"/>
    </source>
</evidence>
<dbReference type="GO" id="GO:0030915">
    <property type="term" value="C:Smc5-Smc6 complex"/>
    <property type="evidence" value="ECO:0007669"/>
    <property type="project" value="UniProtKB-UniRule"/>
</dbReference>
<evidence type="ECO:0000256" key="6">
    <source>
        <dbReference type="ARBA" id="ARBA00023242"/>
    </source>
</evidence>
<comment type="subcellular location">
    <subcellularLocation>
        <location evidence="1 7">Nucleus</location>
    </subcellularLocation>
</comment>
<dbReference type="EMBL" id="JBJKBG010000002">
    <property type="protein sequence ID" value="KAL3751050.1"/>
    <property type="molecule type" value="Genomic_DNA"/>
</dbReference>
<keyword evidence="6 7" id="KW-0539">Nucleus</keyword>
<evidence type="ECO:0000256" key="2">
    <source>
        <dbReference type="ARBA" id="ARBA00008997"/>
    </source>
</evidence>
<accession>A0ABD3LRT2</accession>
<dbReference type="GO" id="GO:0006281">
    <property type="term" value="P:DNA repair"/>
    <property type="evidence" value="ECO:0007669"/>
    <property type="project" value="UniProtKB-UniRule"/>
</dbReference>
<evidence type="ECO:0000313" key="10">
    <source>
        <dbReference type="EMBL" id="KAL3751050.1"/>
    </source>
</evidence>
<comment type="caution">
    <text evidence="10">The sequence shown here is derived from an EMBL/GenBank/DDBJ whole genome shotgun (WGS) entry which is preliminary data.</text>
</comment>
<dbReference type="GO" id="GO:0005634">
    <property type="term" value="C:nucleus"/>
    <property type="evidence" value="ECO:0007669"/>
    <property type="project" value="UniProtKB-SubCell"/>
</dbReference>
<keyword evidence="3 7" id="KW-0227">DNA damage</keyword>
<evidence type="ECO:0000256" key="8">
    <source>
        <dbReference type="SAM" id="MobiDB-lite"/>
    </source>
</evidence>
<sequence length="478" mass="52103">MKKEAAAAAAASGGAEIGSRATGAGGAVGPRRLRPVERGRLTEAAASDGAGIGSEREGAGGAVAPEQLGAVKRERLGKAVSSDGGAGVGSKRKGAGGGAAPEQLRAAKRERSSRNREEKEPSSQATEQDDSERRVLRSHYLAVKNLINDERDDLLRADSDKFATIITEVENLYELVQKPREQVADAEALLGIANTLVSSVKSYSSDGITPSDFVNCLLKEFGQPMGGLGIGENDQVPFIWKDLGVRVSPIFRNFQGCCTMLGPMNTQLKQRKVTVHRRHTRPTENSRPEEIDDAGVEKKTDTDKNMSTMFEILRRKKRVGLDSLILNRQSFAQTVENLFALSFLVKDGRAEVTVDEKGYHFVSPKNAPVSSLVLSGEVAYGHFVFRFDYRDWKMMISTLPHGEELMPHREQQTCSAASQADLVSCNSQSVLPTTPIRKLTRNRGLVIQEESVVEDSPVVDDDTSSRANAIRKCKRKLH</sequence>
<evidence type="ECO:0000256" key="5">
    <source>
        <dbReference type="ARBA" id="ARBA00023204"/>
    </source>
</evidence>
<keyword evidence="5 7" id="KW-0234">DNA repair</keyword>
<evidence type="ECO:0000256" key="3">
    <source>
        <dbReference type="ARBA" id="ARBA00022763"/>
    </source>
</evidence>
<comment type="function">
    <text evidence="7">Component of the SMC5-SMC6 complex, that promotes sister chromatid alignment after DNA damage and facilitates double-stranded DNA breaks (DSBs) repair via homologous recombination between sister chromatids.</text>
</comment>
<feature type="domain" description="Non-structural maintenance of chromosome element 4 C-terminal" evidence="9">
    <location>
        <begin position="321"/>
        <end position="406"/>
    </location>
</feature>
<protein>
    <recommendedName>
        <fullName evidence="7">Non-structural maintenance of chromosomes element 4</fullName>
    </recommendedName>
</protein>
<feature type="compositionally biased region" description="Basic residues" evidence="8">
    <location>
        <begin position="270"/>
        <end position="280"/>
    </location>
</feature>
<evidence type="ECO:0000259" key="9">
    <source>
        <dbReference type="Pfam" id="PF08743"/>
    </source>
</evidence>
<dbReference type="PANTHER" id="PTHR16140:SF0">
    <property type="entry name" value="NON-STRUCTURAL MAINTENANCE OF CHROMOSOMES ELEMENT 4"/>
    <property type="match status" value="1"/>
</dbReference>
<name>A0ABD3LRT2_EUCGL</name>
<keyword evidence="11" id="KW-1185">Reference proteome</keyword>
<evidence type="ECO:0000313" key="11">
    <source>
        <dbReference type="Proteomes" id="UP001634007"/>
    </source>
</evidence>
<comment type="subunit">
    <text evidence="7">Component of the SMC5-SMC6 complex.</text>
</comment>
<dbReference type="Proteomes" id="UP001634007">
    <property type="component" value="Unassembled WGS sequence"/>
</dbReference>
<feature type="compositionally biased region" description="Low complexity" evidence="8">
    <location>
        <begin position="1"/>
        <end position="11"/>
    </location>
</feature>
<proteinExistence type="inferred from homology"/>